<reference evidence="2" key="1">
    <citation type="submission" date="2021-01" db="EMBL/GenBank/DDBJ databases">
        <title>Whole genome shotgun sequence of Actinocatenispora rupis NBRC 107355.</title>
        <authorList>
            <person name="Komaki H."/>
            <person name="Tamura T."/>
        </authorList>
    </citation>
    <scope>NUCLEOTIDE SEQUENCE</scope>
    <source>
        <strain evidence="2">NBRC 107355</strain>
    </source>
</reference>
<dbReference type="Gene3D" id="3.10.450.50">
    <property type="match status" value="2"/>
</dbReference>
<accession>A0A8J3NC63</accession>
<evidence type="ECO:0000313" key="2">
    <source>
        <dbReference type="EMBL" id="GID11540.1"/>
    </source>
</evidence>
<gene>
    <name evidence="2" type="ORF">Aru02nite_24290</name>
</gene>
<organism evidence="2 3">
    <name type="scientific">Actinocatenispora rupis</name>
    <dbReference type="NCBI Taxonomy" id="519421"/>
    <lineage>
        <taxon>Bacteria</taxon>
        <taxon>Bacillati</taxon>
        <taxon>Actinomycetota</taxon>
        <taxon>Actinomycetes</taxon>
        <taxon>Micromonosporales</taxon>
        <taxon>Micromonosporaceae</taxon>
        <taxon>Actinocatenispora</taxon>
    </lineage>
</organism>
<sequence length="271" mass="29760">MGRAYGTGMKFDIDAFAERYVAVWHEPDPVVRKESVAALWAADGTQATEESVYRGHEALTDRVASAYEQLVRDGGYVFRSAGDVVGHHDTVTFTIWMVPAAGGPVEWAGRMVLLLDADGRIREDFQYTLPVPPCASTRAIAEAFVRRLADGNPEDIGELFADEVEWVLDWPDEGHPAVPWIRPRHTRADVVAHFREIAAHHAAGGSAAPEPHLVVHDTDAVLLGEIRQTVRATGREYAAKVAVHLTVEDGRITRYAVYEDSLTVARALAGE</sequence>
<keyword evidence="3" id="KW-1185">Reference proteome</keyword>
<evidence type="ECO:0000259" key="1">
    <source>
        <dbReference type="Pfam" id="PF12680"/>
    </source>
</evidence>
<dbReference type="SUPFAM" id="SSF54427">
    <property type="entry name" value="NTF2-like"/>
    <property type="match status" value="2"/>
</dbReference>
<dbReference type="Pfam" id="PF12680">
    <property type="entry name" value="SnoaL_2"/>
    <property type="match status" value="1"/>
</dbReference>
<dbReference type="EMBL" id="BOMB01000012">
    <property type="protein sequence ID" value="GID11540.1"/>
    <property type="molecule type" value="Genomic_DNA"/>
</dbReference>
<evidence type="ECO:0000313" key="3">
    <source>
        <dbReference type="Proteomes" id="UP000612808"/>
    </source>
</evidence>
<comment type="caution">
    <text evidence="2">The sequence shown here is derived from an EMBL/GenBank/DDBJ whole genome shotgun (WGS) entry which is preliminary data.</text>
</comment>
<dbReference type="AlphaFoldDB" id="A0A8J3NC63"/>
<protein>
    <recommendedName>
        <fullName evidence="1">SnoaL-like domain-containing protein</fullName>
    </recommendedName>
</protein>
<feature type="domain" description="SnoaL-like" evidence="1">
    <location>
        <begin position="142"/>
        <end position="255"/>
    </location>
</feature>
<proteinExistence type="predicted"/>
<name>A0A8J3NC63_9ACTN</name>
<dbReference type="Proteomes" id="UP000612808">
    <property type="component" value="Unassembled WGS sequence"/>
</dbReference>
<dbReference type="InterPro" id="IPR032710">
    <property type="entry name" value="NTF2-like_dom_sf"/>
</dbReference>
<dbReference type="InterPro" id="IPR037401">
    <property type="entry name" value="SnoaL-like"/>
</dbReference>